<dbReference type="InterPro" id="IPR010182">
    <property type="entry name" value="ArgE/DapE"/>
</dbReference>
<evidence type="ECO:0000256" key="10">
    <source>
        <dbReference type="ARBA" id="ARBA00023285"/>
    </source>
</evidence>
<evidence type="ECO:0000256" key="1">
    <source>
        <dbReference type="ARBA" id="ARBA00001941"/>
    </source>
</evidence>
<evidence type="ECO:0000313" key="13">
    <source>
        <dbReference type="EMBL" id="MCR2803860.1"/>
    </source>
</evidence>
<dbReference type="Gene3D" id="3.40.630.10">
    <property type="entry name" value="Zn peptidases"/>
    <property type="match status" value="2"/>
</dbReference>
<protein>
    <recommendedName>
        <fullName evidence="6">Probable succinyl-diaminopimelate desuccinylase</fullName>
        <ecNumber evidence="5">3.5.1.18</ecNumber>
    </recommendedName>
</protein>
<evidence type="ECO:0000256" key="4">
    <source>
        <dbReference type="ARBA" id="ARBA00006247"/>
    </source>
</evidence>
<dbReference type="Pfam" id="PF07687">
    <property type="entry name" value="M20_dimer"/>
    <property type="match status" value="1"/>
</dbReference>
<dbReference type="EMBL" id="JANIPJ010000004">
    <property type="protein sequence ID" value="MCR2803860.1"/>
    <property type="molecule type" value="Genomic_DNA"/>
</dbReference>
<dbReference type="AlphaFoldDB" id="A0A9X2MP40"/>
<dbReference type="EC" id="3.5.1.18" evidence="5"/>
<reference evidence="13" key="1">
    <citation type="submission" date="2022-08" db="EMBL/GenBank/DDBJ databases">
        <title>The genomic sequence of strain Paenibacillus sp. SCIV0701.</title>
        <authorList>
            <person name="Zhao H."/>
        </authorList>
    </citation>
    <scope>NUCLEOTIDE SEQUENCE</scope>
    <source>
        <strain evidence="13">SCIV0701</strain>
    </source>
</reference>
<evidence type="ECO:0000256" key="5">
    <source>
        <dbReference type="ARBA" id="ARBA00011921"/>
    </source>
</evidence>
<proteinExistence type="inferred from homology"/>
<evidence type="ECO:0000256" key="3">
    <source>
        <dbReference type="ARBA" id="ARBA00005130"/>
    </source>
</evidence>
<evidence type="ECO:0000256" key="6">
    <source>
        <dbReference type="ARBA" id="ARBA00016853"/>
    </source>
</evidence>
<dbReference type="InterPro" id="IPR001261">
    <property type="entry name" value="ArgE/DapE_CS"/>
</dbReference>
<name>A0A9X2MP40_9BACL</name>
<evidence type="ECO:0000256" key="2">
    <source>
        <dbReference type="ARBA" id="ARBA00001947"/>
    </source>
</evidence>
<evidence type="ECO:0000256" key="8">
    <source>
        <dbReference type="ARBA" id="ARBA00022801"/>
    </source>
</evidence>
<dbReference type="InterPro" id="IPR002933">
    <property type="entry name" value="Peptidase_M20"/>
</dbReference>
<dbReference type="GO" id="GO:0009014">
    <property type="term" value="F:succinyl-diaminopimelate desuccinylase activity"/>
    <property type="evidence" value="ECO:0007669"/>
    <property type="project" value="UniProtKB-EC"/>
</dbReference>
<evidence type="ECO:0000256" key="9">
    <source>
        <dbReference type="ARBA" id="ARBA00022833"/>
    </source>
</evidence>
<accession>A0A9X2MP40</accession>
<dbReference type="SUPFAM" id="SSF55031">
    <property type="entry name" value="Bacterial exopeptidase dimerisation domain"/>
    <property type="match status" value="1"/>
</dbReference>
<dbReference type="PANTHER" id="PTHR43808">
    <property type="entry name" value="ACETYLORNITHINE DEACETYLASE"/>
    <property type="match status" value="1"/>
</dbReference>
<keyword evidence="7" id="KW-0479">Metal-binding</keyword>
<comment type="pathway">
    <text evidence="3">Amino-acid biosynthesis; L-lysine biosynthesis via DAP pathway; LL-2,6-diaminopimelate from (S)-tetrahydrodipicolinate (succinylase route): step 3/3.</text>
</comment>
<dbReference type="PROSITE" id="PS00758">
    <property type="entry name" value="ARGE_DAPE_CPG2_1"/>
    <property type="match status" value="1"/>
</dbReference>
<evidence type="ECO:0000259" key="12">
    <source>
        <dbReference type="Pfam" id="PF07687"/>
    </source>
</evidence>
<keyword evidence="9" id="KW-0862">Zinc</keyword>
<comment type="cofactor">
    <cofactor evidence="1">
        <name>Co(2+)</name>
        <dbReference type="ChEBI" id="CHEBI:48828"/>
    </cofactor>
</comment>
<gene>
    <name evidence="13" type="ORF">NQZ67_08190</name>
</gene>
<dbReference type="NCBIfam" id="TIGR01910">
    <property type="entry name" value="DapE-ArgE"/>
    <property type="match status" value="1"/>
</dbReference>
<dbReference type="InterPro" id="IPR011650">
    <property type="entry name" value="Peptidase_M20_dimer"/>
</dbReference>
<comment type="catalytic activity">
    <reaction evidence="11">
        <text>N-succinyl-(2S,6S)-2,6-diaminopimelate + H2O = (2S,6S)-2,6-diaminopimelate + succinate</text>
        <dbReference type="Rhea" id="RHEA:22608"/>
        <dbReference type="ChEBI" id="CHEBI:15377"/>
        <dbReference type="ChEBI" id="CHEBI:30031"/>
        <dbReference type="ChEBI" id="CHEBI:57609"/>
        <dbReference type="ChEBI" id="CHEBI:58087"/>
        <dbReference type="EC" id="3.5.1.18"/>
    </reaction>
</comment>
<comment type="cofactor">
    <cofactor evidence="2">
        <name>Zn(2+)</name>
        <dbReference type="ChEBI" id="CHEBI:29105"/>
    </cofactor>
</comment>
<evidence type="ECO:0000256" key="11">
    <source>
        <dbReference type="ARBA" id="ARBA00051301"/>
    </source>
</evidence>
<evidence type="ECO:0000313" key="14">
    <source>
        <dbReference type="Proteomes" id="UP001141950"/>
    </source>
</evidence>
<comment type="similarity">
    <text evidence="4">Belongs to the peptidase M20A family.</text>
</comment>
<dbReference type="Pfam" id="PF01546">
    <property type="entry name" value="Peptidase_M20"/>
    <property type="match status" value="1"/>
</dbReference>
<sequence>MAFFLCPALSWSMTQGGARESMLQPSQQQIRRLQATAEARQNELFALLERLVAFPTVSPPARNTEEAQRYVESLLAACGFETSLWDVYPGDPNVTAVKRGADSAHYCSLLLNGHIDVAEVGDSSGWSRDPFKLSLEDGRAYGRGVSDMKGGLAALLFALQLLHEQGIPLRGDLLFQSVIGEEAGEAGTRACMERGCEADFAVVADTSSLSIQGQGGVITGWITIQSPETFHDGMRAKLIHAGGGVRGASAIEKMMKLISGLQELERHWAVTKSYPGFPAGSNTINPAVIEGGRHAAFIADRCALWITVHFYPDEDFEAVTREIEDHLLRVADGDPWLRQHPPAFRWGGRSMLEERGEIFPSLALDREAAGLRQLVRSHQTLTGVEPEIGMSPTVTDAGWIARAGIPTVIYGPGDLRHAHAVNESASMSELIQYAQVMIAFIAEWCNTPKESGRIPLGAQERTGSF</sequence>
<dbReference type="SUPFAM" id="SSF53187">
    <property type="entry name" value="Zn-dependent exopeptidases"/>
    <property type="match status" value="1"/>
</dbReference>
<dbReference type="InterPro" id="IPR036264">
    <property type="entry name" value="Bact_exopeptidase_dim_dom"/>
</dbReference>
<dbReference type="NCBIfam" id="NF006370">
    <property type="entry name" value="PRK08596.1"/>
    <property type="match status" value="1"/>
</dbReference>
<keyword evidence="10" id="KW-0170">Cobalt</keyword>
<dbReference type="PANTHER" id="PTHR43808:SF24">
    <property type="entry name" value="N-FORMYL-4-AMINO-5-AMINOMETHYL-2-METHYLPYRIMIDINE DEFORMYLASE"/>
    <property type="match status" value="1"/>
</dbReference>
<dbReference type="InterPro" id="IPR050072">
    <property type="entry name" value="Peptidase_M20A"/>
</dbReference>
<comment type="caution">
    <text evidence="13">The sequence shown here is derived from an EMBL/GenBank/DDBJ whole genome shotgun (WGS) entry which is preliminary data.</text>
</comment>
<dbReference type="Gene3D" id="3.30.70.360">
    <property type="match status" value="1"/>
</dbReference>
<feature type="domain" description="Peptidase M20 dimerisation" evidence="12">
    <location>
        <begin position="233"/>
        <end position="330"/>
    </location>
</feature>
<keyword evidence="8 13" id="KW-0378">Hydrolase</keyword>
<organism evidence="13 14">
    <name type="scientific">Paenibacillus soyae</name>
    <dbReference type="NCBI Taxonomy" id="2969249"/>
    <lineage>
        <taxon>Bacteria</taxon>
        <taxon>Bacillati</taxon>
        <taxon>Bacillota</taxon>
        <taxon>Bacilli</taxon>
        <taxon>Bacillales</taxon>
        <taxon>Paenibacillaceae</taxon>
        <taxon>Paenibacillus</taxon>
    </lineage>
</organism>
<dbReference type="Proteomes" id="UP001141950">
    <property type="component" value="Unassembled WGS sequence"/>
</dbReference>
<evidence type="ECO:0000256" key="7">
    <source>
        <dbReference type="ARBA" id="ARBA00022723"/>
    </source>
</evidence>
<keyword evidence="14" id="KW-1185">Reference proteome</keyword>
<dbReference type="GO" id="GO:0046872">
    <property type="term" value="F:metal ion binding"/>
    <property type="evidence" value="ECO:0007669"/>
    <property type="project" value="UniProtKB-KW"/>
</dbReference>